<comment type="caution">
    <text evidence="1">The sequence shown here is derived from an EMBL/GenBank/DDBJ whole genome shotgun (WGS) entry which is preliminary data.</text>
</comment>
<sequence>MARSRRKGNAAEDHAGCIHRILMEARPAGLLFPQLVVACELTRHQARDGLAMLRDIIADNSWPTLVYSRLDG</sequence>
<proteinExistence type="predicted"/>
<keyword evidence="2" id="KW-1185">Reference proteome</keyword>
<evidence type="ECO:0000313" key="2">
    <source>
        <dbReference type="Proteomes" id="UP001050808"/>
    </source>
</evidence>
<reference evidence="1" key="1">
    <citation type="submission" date="2024-05" db="EMBL/GenBank/DDBJ databases">
        <title>Whole genome shotgun sequence of Streptomyces violascens NBRC 12920.</title>
        <authorList>
            <person name="Komaki H."/>
            <person name="Tamura T."/>
        </authorList>
    </citation>
    <scope>NUCLEOTIDE SEQUENCE</scope>
    <source>
        <strain evidence="1">NBRC 12920</strain>
    </source>
</reference>
<accession>A0ABQ3QS49</accession>
<name>A0ABQ3QS49_9ACTN</name>
<dbReference type="RefSeq" id="WP_226599118.1">
    <property type="nucleotide sequence ID" value="NZ_BNDY01000017.1"/>
</dbReference>
<dbReference type="Proteomes" id="UP001050808">
    <property type="component" value="Unassembled WGS sequence"/>
</dbReference>
<protein>
    <submittedName>
        <fullName evidence="1">Uncharacterized protein</fullName>
    </submittedName>
</protein>
<dbReference type="EMBL" id="BNDY01000017">
    <property type="protein sequence ID" value="GHI40115.1"/>
    <property type="molecule type" value="Genomic_DNA"/>
</dbReference>
<evidence type="ECO:0000313" key="1">
    <source>
        <dbReference type="EMBL" id="GHI40115.1"/>
    </source>
</evidence>
<gene>
    <name evidence="1" type="ORF">Sviol_45230</name>
</gene>
<organism evidence="1 2">
    <name type="scientific">Streptomyces violascens</name>
    <dbReference type="NCBI Taxonomy" id="67381"/>
    <lineage>
        <taxon>Bacteria</taxon>
        <taxon>Bacillati</taxon>
        <taxon>Actinomycetota</taxon>
        <taxon>Actinomycetes</taxon>
        <taxon>Kitasatosporales</taxon>
        <taxon>Streptomycetaceae</taxon>
        <taxon>Streptomyces</taxon>
    </lineage>
</organism>